<accession>A0ABN9QU06</accession>
<dbReference type="Gene3D" id="1.10.1300.10">
    <property type="entry name" value="3'5'-cyclic nucleotide phosphodiesterase, catalytic domain"/>
    <property type="match status" value="1"/>
</dbReference>
<dbReference type="CDD" id="cd00077">
    <property type="entry name" value="HDc"/>
    <property type="match status" value="1"/>
</dbReference>
<keyword evidence="1 3" id="KW-0479">Metal-binding</keyword>
<evidence type="ECO:0000259" key="5">
    <source>
        <dbReference type="PROSITE" id="PS51845"/>
    </source>
</evidence>
<dbReference type="PRINTS" id="PR00387">
    <property type="entry name" value="PDIESTERASE1"/>
</dbReference>
<dbReference type="Proteomes" id="UP001189429">
    <property type="component" value="Unassembled WGS sequence"/>
</dbReference>
<evidence type="ECO:0000313" key="6">
    <source>
        <dbReference type="EMBL" id="CAK0809770.1"/>
    </source>
</evidence>
<dbReference type="Pfam" id="PF00233">
    <property type="entry name" value="PDEase_I"/>
    <property type="match status" value="1"/>
</dbReference>
<evidence type="ECO:0000256" key="2">
    <source>
        <dbReference type="ARBA" id="ARBA00022801"/>
    </source>
</evidence>
<organism evidence="6 7">
    <name type="scientific">Prorocentrum cordatum</name>
    <dbReference type="NCBI Taxonomy" id="2364126"/>
    <lineage>
        <taxon>Eukaryota</taxon>
        <taxon>Sar</taxon>
        <taxon>Alveolata</taxon>
        <taxon>Dinophyceae</taxon>
        <taxon>Prorocentrales</taxon>
        <taxon>Prorocentraceae</taxon>
        <taxon>Prorocentrum</taxon>
    </lineage>
</organism>
<name>A0ABN9QU06_9DINO</name>
<comment type="cofactor">
    <cofactor evidence="3">
        <name>a divalent metal cation</name>
        <dbReference type="ChEBI" id="CHEBI:60240"/>
    </cofactor>
    <text evidence="3">Binds 2 divalent metal cations per subunit. Site 1 may preferentially bind zinc ions, while site 2 has a preference for magnesium and/or manganese ions.</text>
</comment>
<keyword evidence="4" id="KW-0472">Membrane</keyword>
<dbReference type="EC" id="3.1.4.-" evidence="3"/>
<protein>
    <recommendedName>
        <fullName evidence="3">Phosphodiesterase</fullName>
        <ecNumber evidence="3">3.1.4.-</ecNumber>
    </recommendedName>
</protein>
<keyword evidence="2 3" id="KW-0378">Hydrolase</keyword>
<dbReference type="PROSITE" id="PS51845">
    <property type="entry name" value="PDEASE_I_2"/>
    <property type="match status" value="1"/>
</dbReference>
<dbReference type="SUPFAM" id="SSF109604">
    <property type="entry name" value="HD-domain/PDEase-like"/>
    <property type="match status" value="1"/>
</dbReference>
<comment type="caution">
    <text evidence="6">The sequence shown here is derived from an EMBL/GenBank/DDBJ whole genome shotgun (WGS) entry which is preliminary data.</text>
</comment>
<dbReference type="EMBL" id="CAUYUJ010004478">
    <property type="protein sequence ID" value="CAK0809770.1"/>
    <property type="molecule type" value="Genomic_DNA"/>
</dbReference>
<feature type="non-terminal residue" evidence="6">
    <location>
        <position position="1"/>
    </location>
</feature>
<evidence type="ECO:0000256" key="4">
    <source>
        <dbReference type="SAM" id="Phobius"/>
    </source>
</evidence>
<evidence type="ECO:0000256" key="1">
    <source>
        <dbReference type="ARBA" id="ARBA00022723"/>
    </source>
</evidence>
<feature type="transmembrane region" description="Helical" evidence="4">
    <location>
        <begin position="90"/>
        <end position="115"/>
    </location>
</feature>
<dbReference type="InterPro" id="IPR002073">
    <property type="entry name" value="PDEase_catalytic_dom"/>
</dbReference>
<keyword evidence="7" id="KW-1185">Reference proteome</keyword>
<evidence type="ECO:0000313" key="7">
    <source>
        <dbReference type="Proteomes" id="UP001189429"/>
    </source>
</evidence>
<keyword evidence="4" id="KW-0812">Transmembrane</keyword>
<dbReference type="PANTHER" id="PTHR11347">
    <property type="entry name" value="CYCLIC NUCLEOTIDE PHOSPHODIESTERASE"/>
    <property type="match status" value="1"/>
</dbReference>
<evidence type="ECO:0000256" key="3">
    <source>
        <dbReference type="RuleBase" id="RU363067"/>
    </source>
</evidence>
<dbReference type="InterPro" id="IPR023088">
    <property type="entry name" value="PDEase"/>
</dbReference>
<proteinExistence type="inferred from homology"/>
<dbReference type="InterPro" id="IPR003607">
    <property type="entry name" value="HD/PDEase_dom"/>
</dbReference>
<reference evidence="6" key="1">
    <citation type="submission" date="2023-10" db="EMBL/GenBank/DDBJ databases">
        <authorList>
            <person name="Chen Y."/>
            <person name="Shah S."/>
            <person name="Dougan E. K."/>
            <person name="Thang M."/>
            <person name="Chan C."/>
        </authorList>
    </citation>
    <scope>NUCLEOTIDE SEQUENCE [LARGE SCALE GENOMIC DNA]</scope>
</reference>
<dbReference type="PROSITE" id="PS00126">
    <property type="entry name" value="PDEASE_I_1"/>
    <property type="match status" value="1"/>
</dbReference>
<sequence length="598" mass="66823">AGDTQKAMRNLQEMTRFFGNRRYGPYKACRGHAAEDVLGFVCEEELTGWQDVTPAPRVTSGPPREASSLLVRTESLQVGFNMHDPERTRALLTVFTTVFVVLLMLASGLALSAVVTELAVQPLERMLGTVRAMASAVGADVAEQLEHDGDEDYTGTENEMRLLEQVVGKLASIVELQTGSKEAVNTEDLDDEDVGILNMMNDRGSLRGVSASADKRRQWKSTIVGLRSVGAAEFELEPFGLSVGTLDSWAFNSLPMTNVQHCAVATYTISEFHDKQEGFFPNQDAVDVLSCFVQSCEKEYKANPFHNFAHASDVVHGTAKIMRLAGSERFLSELDQFSLLVAAVGHDVGHPGVNNGFLLEVGDELAVRYNDKSPLENMHCATLYSILQRPESNVLHRLSRAQYKEVRRSCIEAILHTDMISHQQMVKDLSLLYQVNSEAFKEGDTDIVIEEAALFKKSDHKVLAMNMVLHSADVSNPCRTWEVTQEWGLRVLEEFFLQGDQEKLKGIPVQFLNDRDHLNIPNSQIGFIEFMIAPFFVAQMQLFPGLREYGQNLAINIGHWEDVWNEESKPSEEERTKVSQRVAKVRENLSNAPLRLLS</sequence>
<dbReference type="InterPro" id="IPR023174">
    <property type="entry name" value="PDEase_CS"/>
</dbReference>
<dbReference type="InterPro" id="IPR036971">
    <property type="entry name" value="PDEase_catalytic_dom_sf"/>
</dbReference>
<keyword evidence="4" id="KW-1133">Transmembrane helix</keyword>
<gene>
    <name evidence="6" type="ORF">PCOR1329_LOCUS14924</name>
</gene>
<feature type="domain" description="PDEase" evidence="5">
    <location>
        <begin position="224"/>
        <end position="567"/>
    </location>
</feature>
<comment type="similarity">
    <text evidence="3">Belongs to the cyclic nucleotide phosphodiesterase family.</text>
</comment>